<sequence>MDMTVLGLLQHQIVVSEQILHTITKSVTTSAAANVVPPFLSRVAAYLSPAIFKTLKNEWERYAVLMSDATCRRKSNTISQWEVHCSTGKYDCHDLEWTCSCLFSRTHHLPCRHLMVLARSGHNFRFLPASTISKRWCMQTTRVFKEDLERATSSLSQFVQQSKLWLPKRVLFPEEGHEQNNARKHSATQGKQVVYVRLRRNERANRVVLSSFEKYVYAKTIVEPLLEHLSSLSSTDFYDELKMWKDKIESGLGGTSSKTPYCASDRGQDDAEDDSIALASPLYPVDELDTMELMQSMEGIEDVPVSLSSKCCKDETKSVTIGTEAVNLPTKQTNTNRDDFDDAVSDAETVILQTYASSENRENDYLYCDDDVVGNSGENGDGDNGDERQQFKNPTHEPKKEERQVDVIKMSKPPHRTNTRTTLTQKRIPSYIRYATIKYPSHLNVSVHQVTEWARLMPNLKFVKEILDAFPLIMDEAYLRGRLLSCQWKTVRPADYRYNFTIPDDLVRSLRAKFSVHEDDDQSRLSKEEKQQGLVRDMIISIDPQLKKFSRDFVYSMAGFNRVKAQTKHWINDMKWLEKNWTEVDATHVGLFAHEAGVLGLHGSDSLRRNQELATQVIPKFRTACLRSRFQLLSKRASLLFEQIVGHLGRESLLNDTVIELCLQCIADKEK</sequence>
<evidence type="ECO:0000256" key="2">
    <source>
        <dbReference type="SAM" id="MobiDB-lite"/>
    </source>
</evidence>
<dbReference type="AlphaFoldDB" id="A0A225V564"/>
<feature type="non-terminal residue" evidence="4">
    <location>
        <position position="671"/>
    </location>
</feature>
<feature type="domain" description="SWIM-type" evidence="3">
    <location>
        <begin position="81"/>
        <end position="122"/>
    </location>
</feature>
<dbReference type="PROSITE" id="PS50966">
    <property type="entry name" value="ZF_SWIM"/>
    <property type="match status" value="1"/>
</dbReference>
<feature type="region of interest" description="Disordered" evidence="2">
    <location>
        <begin position="367"/>
        <end position="420"/>
    </location>
</feature>
<dbReference type="InterPro" id="IPR007527">
    <property type="entry name" value="Znf_SWIM"/>
</dbReference>
<dbReference type="STRING" id="4795.A0A225V564"/>
<organism evidence="4 5">
    <name type="scientific">Phytophthora megakarya</name>
    <dbReference type="NCBI Taxonomy" id="4795"/>
    <lineage>
        <taxon>Eukaryota</taxon>
        <taxon>Sar</taxon>
        <taxon>Stramenopiles</taxon>
        <taxon>Oomycota</taxon>
        <taxon>Peronosporomycetes</taxon>
        <taxon>Peronosporales</taxon>
        <taxon>Peronosporaceae</taxon>
        <taxon>Phytophthora</taxon>
    </lineage>
</organism>
<keyword evidence="1" id="KW-0479">Metal-binding</keyword>
<reference evidence="5" key="1">
    <citation type="submission" date="2017-03" db="EMBL/GenBank/DDBJ databases">
        <title>Phytopthora megakarya and P. palmivora, two closely related causual agents of cacao black pod achieved similar genome size and gene model numbers by different mechanisms.</title>
        <authorList>
            <person name="Ali S."/>
            <person name="Shao J."/>
            <person name="Larry D.J."/>
            <person name="Kronmiller B."/>
            <person name="Shen D."/>
            <person name="Strem M.D."/>
            <person name="Melnick R.L."/>
            <person name="Guiltinan M.J."/>
            <person name="Tyler B.M."/>
            <person name="Meinhardt L.W."/>
            <person name="Bailey B.A."/>
        </authorList>
    </citation>
    <scope>NUCLEOTIDE SEQUENCE [LARGE SCALE GENOMIC DNA]</scope>
    <source>
        <strain evidence="5">zdho120</strain>
    </source>
</reference>
<dbReference type="GO" id="GO:0008270">
    <property type="term" value="F:zinc ion binding"/>
    <property type="evidence" value="ECO:0007669"/>
    <property type="project" value="UniProtKB-KW"/>
</dbReference>
<comment type="caution">
    <text evidence="4">The sequence shown here is derived from an EMBL/GenBank/DDBJ whole genome shotgun (WGS) entry which is preliminary data.</text>
</comment>
<dbReference type="EMBL" id="NBNE01007769">
    <property type="protein sequence ID" value="OWZ00254.1"/>
    <property type="molecule type" value="Genomic_DNA"/>
</dbReference>
<evidence type="ECO:0000313" key="4">
    <source>
        <dbReference type="EMBL" id="OWZ00254.1"/>
    </source>
</evidence>
<keyword evidence="1" id="KW-0862">Zinc</keyword>
<gene>
    <name evidence="4" type="ORF">PHMEG_00028597</name>
</gene>
<proteinExistence type="predicted"/>
<evidence type="ECO:0000313" key="5">
    <source>
        <dbReference type="Proteomes" id="UP000198211"/>
    </source>
</evidence>
<protein>
    <recommendedName>
        <fullName evidence="3">SWIM-type domain-containing protein</fullName>
    </recommendedName>
</protein>
<evidence type="ECO:0000256" key="1">
    <source>
        <dbReference type="PROSITE-ProRule" id="PRU00325"/>
    </source>
</evidence>
<keyword evidence="1" id="KW-0863">Zinc-finger</keyword>
<accession>A0A225V564</accession>
<feature type="compositionally biased region" description="Basic and acidic residues" evidence="2">
    <location>
        <begin position="385"/>
        <end position="406"/>
    </location>
</feature>
<dbReference type="Proteomes" id="UP000198211">
    <property type="component" value="Unassembled WGS sequence"/>
</dbReference>
<name>A0A225V564_9STRA</name>
<evidence type="ECO:0000259" key="3">
    <source>
        <dbReference type="PROSITE" id="PS50966"/>
    </source>
</evidence>
<dbReference type="OrthoDB" id="128557at2759"/>
<keyword evidence="5" id="KW-1185">Reference proteome</keyword>